<sequence length="148" mass="17226">MNIIFLKLIGAHFLITIITIMVMSLAINDLTFFSVIIFSCILYFVSGYKLTNEKSNWKNYFGVFAIGIVLWIICFGVSPDSTNYKRNTEAGLWFFYKLYVMVNSPLNFIDTVNEPYNLRRELLILFLTPITISVFQYLGGRLKSRKFE</sequence>
<keyword evidence="1" id="KW-0812">Transmembrane</keyword>
<name>A0ABR8WQU8_9FLAO</name>
<protein>
    <recommendedName>
        <fullName evidence="4">Transmembrane protein</fullName>
    </recommendedName>
</protein>
<keyword evidence="1" id="KW-1133">Transmembrane helix</keyword>
<feature type="transmembrane region" description="Helical" evidence="1">
    <location>
        <begin position="5"/>
        <end position="24"/>
    </location>
</feature>
<feature type="transmembrane region" description="Helical" evidence="1">
    <location>
        <begin position="30"/>
        <end position="48"/>
    </location>
</feature>
<keyword evidence="3" id="KW-1185">Reference proteome</keyword>
<feature type="transmembrane region" description="Helical" evidence="1">
    <location>
        <begin position="60"/>
        <end position="78"/>
    </location>
</feature>
<dbReference type="Proteomes" id="UP000626242">
    <property type="component" value="Unassembled WGS sequence"/>
</dbReference>
<evidence type="ECO:0008006" key="4">
    <source>
        <dbReference type="Google" id="ProtNLM"/>
    </source>
</evidence>
<evidence type="ECO:0000313" key="3">
    <source>
        <dbReference type="Proteomes" id="UP000626242"/>
    </source>
</evidence>
<organism evidence="2 3">
    <name type="scientific">Kaistella pullorum</name>
    <dbReference type="NCBI Taxonomy" id="2763074"/>
    <lineage>
        <taxon>Bacteria</taxon>
        <taxon>Pseudomonadati</taxon>
        <taxon>Bacteroidota</taxon>
        <taxon>Flavobacteriia</taxon>
        <taxon>Flavobacteriales</taxon>
        <taxon>Weeksellaceae</taxon>
        <taxon>Chryseobacterium group</taxon>
        <taxon>Kaistella</taxon>
    </lineage>
</organism>
<feature type="transmembrane region" description="Helical" evidence="1">
    <location>
        <begin position="90"/>
        <end position="109"/>
    </location>
</feature>
<proteinExistence type="predicted"/>
<comment type="caution">
    <text evidence="2">The sequence shown here is derived from an EMBL/GenBank/DDBJ whole genome shotgun (WGS) entry which is preliminary data.</text>
</comment>
<accession>A0ABR8WQU8</accession>
<dbReference type="RefSeq" id="WP_251834267.1">
    <property type="nucleotide sequence ID" value="NZ_JACSPS010000005.1"/>
</dbReference>
<evidence type="ECO:0000256" key="1">
    <source>
        <dbReference type="SAM" id="Phobius"/>
    </source>
</evidence>
<keyword evidence="1" id="KW-0472">Membrane</keyword>
<reference evidence="2 3" key="1">
    <citation type="submission" date="2020-08" db="EMBL/GenBank/DDBJ databases">
        <title>A Genomic Blueprint of the Chicken Gut Microbiome.</title>
        <authorList>
            <person name="Gilroy R."/>
            <person name="Ravi A."/>
            <person name="Getino M."/>
            <person name="Pursley I."/>
            <person name="Horton D.L."/>
            <person name="Alikhan N.-F."/>
            <person name="Baker D."/>
            <person name="Gharbi K."/>
            <person name="Hall N."/>
            <person name="Watson M."/>
            <person name="Adriaenssens E.M."/>
            <person name="Foster-Nyarko E."/>
            <person name="Jarju S."/>
            <person name="Secka A."/>
            <person name="Antonio M."/>
            <person name="Oren A."/>
            <person name="Chaudhuri R."/>
            <person name="La Ragione R.M."/>
            <person name="Hildebrand F."/>
            <person name="Pallen M.J."/>
        </authorList>
    </citation>
    <scope>NUCLEOTIDE SEQUENCE [LARGE SCALE GENOMIC DNA]</scope>
    <source>
        <strain evidence="2 3">Sa1CVA4</strain>
    </source>
</reference>
<evidence type="ECO:0000313" key="2">
    <source>
        <dbReference type="EMBL" id="MBD8019071.1"/>
    </source>
</evidence>
<feature type="transmembrane region" description="Helical" evidence="1">
    <location>
        <begin position="121"/>
        <end position="139"/>
    </location>
</feature>
<dbReference type="EMBL" id="JACSPS010000005">
    <property type="protein sequence ID" value="MBD8019071.1"/>
    <property type="molecule type" value="Genomic_DNA"/>
</dbReference>
<gene>
    <name evidence="2" type="ORF">H9628_11370</name>
</gene>